<evidence type="ECO:0000256" key="1">
    <source>
        <dbReference type="ARBA" id="ARBA00022729"/>
    </source>
</evidence>
<evidence type="ECO:0000313" key="6">
    <source>
        <dbReference type="EMBL" id="SOB98885.1"/>
    </source>
</evidence>
<evidence type="ECO:0000313" key="7">
    <source>
        <dbReference type="Proteomes" id="UP000219111"/>
    </source>
</evidence>
<keyword evidence="2" id="KW-0472">Membrane</keyword>
<dbReference type="AlphaFoldDB" id="A0A285RXI5"/>
<dbReference type="PANTHER" id="PTHR37482:SF1">
    <property type="entry name" value="OUTER MEMBRANE PROTEIN ASSEMBLY FACTOR BAME"/>
    <property type="match status" value="1"/>
</dbReference>
<evidence type="ECO:0000256" key="2">
    <source>
        <dbReference type="ARBA" id="ARBA00023136"/>
    </source>
</evidence>
<dbReference type="InterPro" id="IPR026592">
    <property type="entry name" value="BamE"/>
</dbReference>
<dbReference type="GO" id="GO:0051205">
    <property type="term" value="P:protein insertion into membrane"/>
    <property type="evidence" value="ECO:0007669"/>
    <property type="project" value="TreeGrafter"/>
</dbReference>
<dbReference type="GO" id="GO:0043165">
    <property type="term" value="P:Gram-negative-bacterium-type cell outer membrane assembly"/>
    <property type="evidence" value="ECO:0007669"/>
    <property type="project" value="TreeGrafter"/>
</dbReference>
<dbReference type="GO" id="GO:0030674">
    <property type="term" value="F:protein-macromolecule adaptor activity"/>
    <property type="evidence" value="ECO:0007669"/>
    <property type="project" value="TreeGrafter"/>
</dbReference>
<keyword evidence="1 4" id="KW-0732">Signal</keyword>
<reference evidence="7" key="1">
    <citation type="submission" date="2017-08" db="EMBL/GenBank/DDBJ databases">
        <authorList>
            <person name="Varghese N."/>
            <person name="Submissions S."/>
        </authorList>
    </citation>
    <scope>NUCLEOTIDE SEQUENCE [LARGE SCALE GENOMIC DNA]</scope>
    <source>
        <strain evidence="7">JA276</strain>
    </source>
</reference>
<dbReference type="OrthoDB" id="7203955at2"/>
<feature type="signal peptide" evidence="4">
    <location>
        <begin position="1"/>
        <end position="31"/>
    </location>
</feature>
<dbReference type="InterPro" id="IPR007450">
    <property type="entry name" value="BamE_dom"/>
</dbReference>
<dbReference type="RefSeq" id="WP_097068971.1">
    <property type="nucleotide sequence ID" value="NZ_OBMT01000002.1"/>
</dbReference>
<keyword evidence="3" id="KW-0998">Cell outer membrane</keyword>
<dbReference type="EMBL" id="OBMT01000002">
    <property type="protein sequence ID" value="SOB98885.1"/>
    <property type="molecule type" value="Genomic_DNA"/>
</dbReference>
<keyword evidence="7" id="KW-1185">Reference proteome</keyword>
<sequence>MSSTTRQARLAQKIAFAAALAGLLAAAGCSAIYENHGYVPTEEDLAQVAVGKSTQQDVAYAIGRPSSMGLLQGAGWYYVGSRWKHYGPRAPEEIEREVVAVSFDDKGVVDNVERFGLEKGEVVVLSRRVTKSNIKGVSLVRELLSSFGRISPAQMVKD</sequence>
<protein>
    <submittedName>
        <fullName evidence="6">Beta-barrel assembly machine subunit BamE</fullName>
    </submittedName>
</protein>
<organism evidence="6 7">
    <name type="scientific">Rhodobacter maris</name>
    <dbReference type="NCBI Taxonomy" id="446682"/>
    <lineage>
        <taxon>Bacteria</taxon>
        <taxon>Pseudomonadati</taxon>
        <taxon>Pseudomonadota</taxon>
        <taxon>Alphaproteobacteria</taxon>
        <taxon>Rhodobacterales</taxon>
        <taxon>Rhodobacter group</taxon>
        <taxon>Rhodobacter</taxon>
    </lineage>
</organism>
<name>A0A285RXI5_9RHOB</name>
<feature type="domain" description="Outer membrane protein assembly factor BamE" evidence="5">
    <location>
        <begin position="37"/>
        <end position="112"/>
    </location>
</feature>
<dbReference type="PROSITE" id="PS51257">
    <property type="entry name" value="PROKAR_LIPOPROTEIN"/>
    <property type="match status" value="1"/>
</dbReference>
<feature type="chain" id="PRO_5013080636" evidence="4">
    <location>
        <begin position="32"/>
        <end position="158"/>
    </location>
</feature>
<gene>
    <name evidence="6" type="ORF">SAMN05877831_10279</name>
</gene>
<dbReference type="InterPro" id="IPR037873">
    <property type="entry name" value="BamE-like"/>
</dbReference>
<evidence type="ECO:0000259" key="5">
    <source>
        <dbReference type="Pfam" id="PF04355"/>
    </source>
</evidence>
<dbReference type="Pfam" id="PF04355">
    <property type="entry name" value="BamE"/>
    <property type="match status" value="1"/>
</dbReference>
<accession>A0A285RXI5</accession>
<evidence type="ECO:0000256" key="4">
    <source>
        <dbReference type="SAM" id="SignalP"/>
    </source>
</evidence>
<dbReference type="Proteomes" id="UP000219111">
    <property type="component" value="Unassembled WGS sequence"/>
</dbReference>
<dbReference type="GO" id="GO:1990063">
    <property type="term" value="C:Bam protein complex"/>
    <property type="evidence" value="ECO:0007669"/>
    <property type="project" value="TreeGrafter"/>
</dbReference>
<evidence type="ECO:0000256" key="3">
    <source>
        <dbReference type="ARBA" id="ARBA00023237"/>
    </source>
</evidence>
<dbReference type="Gene3D" id="3.30.1450.10">
    <property type="match status" value="1"/>
</dbReference>
<dbReference type="PANTHER" id="PTHR37482">
    <property type="entry name" value="OUTER MEMBRANE PROTEIN ASSEMBLY FACTOR BAME"/>
    <property type="match status" value="1"/>
</dbReference>
<proteinExistence type="predicted"/>